<evidence type="ECO:0000259" key="9">
    <source>
        <dbReference type="PROSITE" id="PS50157"/>
    </source>
</evidence>
<evidence type="ECO:0000256" key="7">
    <source>
        <dbReference type="PROSITE-ProRule" id="PRU00042"/>
    </source>
</evidence>
<dbReference type="PANTHER" id="PTHR16515:SF66">
    <property type="entry name" value="C2H2-TYPE DOMAIN-CONTAINING PROTEIN"/>
    <property type="match status" value="1"/>
</dbReference>
<gene>
    <name evidence="10" type="ORF">ANN_28000</name>
</gene>
<dbReference type="InterPro" id="IPR013087">
    <property type="entry name" value="Znf_C2H2_type"/>
</dbReference>
<proteinExistence type="predicted"/>
<dbReference type="PROSITE" id="PS50157">
    <property type="entry name" value="ZINC_FINGER_C2H2_2"/>
    <property type="match status" value="3"/>
</dbReference>
<dbReference type="Proteomes" id="UP001148838">
    <property type="component" value="Unassembled WGS sequence"/>
</dbReference>
<dbReference type="PROSITE" id="PS00028">
    <property type="entry name" value="ZINC_FINGER_C2H2_1"/>
    <property type="match status" value="3"/>
</dbReference>
<keyword evidence="2" id="KW-0479">Metal-binding</keyword>
<evidence type="ECO:0000256" key="6">
    <source>
        <dbReference type="ARBA" id="ARBA00023242"/>
    </source>
</evidence>
<dbReference type="SMART" id="SM00355">
    <property type="entry name" value="ZnF_C2H2"/>
    <property type="match status" value="4"/>
</dbReference>
<feature type="region of interest" description="Disordered" evidence="8">
    <location>
        <begin position="295"/>
        <end position="315"/>
    </location>
</feature>
<comment type="subcellular location">
    <subcellularLocation>
        <location evidence="1">Nucleus</location>
    </subcellularLocation>
</comment>
<feature type="domain" description="C2H2-type" evidence="9">
    <location>
        <begin position="456"/>
        <end position="483"/>
    </location>
</feature>
<dbReference type="SUPFAM" id="SSF57667">
    <property type="entry name" value="beta-beta-alpha zinc fingers"/>
    <property type="match status" value="3"/>
</dbReference>
<keyword evidence="11" id="KW-1185">Reference proteome</keyword>
<sequence>MNACRLAFPQPVVNGCLFHFSQAIWRNVVNRARRAQYLDIENPEVRNQIQKIMGLPFIPLNDLLFVWDLLNEKFVDDILDLASYIEITFITGHPAREQGRAVPPRFSPEIWNVYEFVINGRQLTNNVVEGFHSQFQRLVVAHHVNIWRFISHLERQQAETEHLVTQFSLSDMLGKWTNLFVDIFKCRIFSRRGLADSGPFQNLLDEHMTVVEMEYVDQSHDLASDVKFEENLEPFSFSVVKDEPETSLCTAGTEFLGSVCDCIKEEYEDHSHDLTSEIKFEEDPVPISFPVVKREPEEEQSDLATVNEEPRVEGTAEDNEIFTEWIAANKERCVSSKFDGIAQEENETVCEIPKNSDSSEKRIRTREDKKQLQLEMSKEYLSNLAKSTTHLRERVVKNAYKCDICGRSFSTSCNVKKHELLHAGEKLLRCDVCGKCYSQSRYLRKHEDRHTGDKTFKCDICGKWFWELSALGRHERVHTRDKPFKCDKCSLKSHELQHTGEKPFKCDVCGKFFSQLSILKCNACTDVRNLSNAMFLVYQRPSCGSSAPTLINHGRNKLDILRRTTVSNNTSTKTLRTGESHQVEAMTVRFGNAGIYCISATLLGVE</sequence>
<dbReference type="Pfam" id="PF13894">
    <property type="entry name" value="zf-C2H2_4"/>
    <property type="match status" value="1"/>
</dbReference>
<keyword evidence="4 7" id="KW-0863">Zinc-finger</keyword>
<evidence type="ECO:0000256" key="4">
    <source>
        <dbReference type="ARBA" id="ARBA00022771"/>
    </source>
</evidence>
<evidence type="ECO:0000313" key="11">
    <source>
        <dbReference type="Proteomes" id="UP001148838"/>
    </source>
</evidence>
<keyword evidence="5" id="KW-0862">Zinc</keyword>
<evidence type="ECO:0000256" key="3">
    <source>
        <dbReference type="ARBA" id="ARBA00022737"/>
    </source>
</evidence>
<keyword evidence="6" id="KW-0539">Nucleus</keyword>
<name>A0ABQ8RV11_PERAM</name>
<feature type="domain" description="C2H2-type" evidence="9">
    <location>
        <begin position="400"/>
        <end position="427"/>
    </location>
</feature>
<evidence type="ECO:0000256" key="1">
    <source>
        <dbReference type="ARBA" id="ARBA00004123"/>
    </source>
</evidence>
<protein>
    <recommendedName>
        <fullName evidence="9">C2H2-type domain-containing protein</fullName>
    </recommendedName>
</protein>
<evidence type="ECO:0000256" key="8">
    <source>
        <dbReference type="SAM" id="MobiDB-lite"/>
    </source>
</evidence>
<dbReference type="Gene3D" id="3.30.160.60">
    <property type="entry name" value="Classic Zinc Finger"/>
    <property type="match status" value="4"/>
</dbReference>
<dbReference type="PANTHER" id="PTHR16515">
    <property type="entry name" value="PR DOMAIN ZINC FINGER PROTEIN"/>
    <property type="match status" value="1"/>
</dbReference>
<accession>A0ABQ8RV11</accession>
<organism evidence="10 11">
    <name type="scientific">Periplaneta americana</name>
    <name type="common">American cockroach</name>
    <name type="synonym">Blatta americana</name>
    <dbReference type="NCBI Taxonomy" id="6978"/>
    <lineage>
        <taxon>Eukaryota</taxon>
        <taxon>Metazoa</taxon>
        <taxon>Ecdysozoa</taxon>
        <taxon>Arthropoda</taxon>
        <taxon>Hexapoda</taxon>
        <taxon>Insecta</taxon>
        <taxon>Pterygota</taxon>
        <taxon>Neoptera</taxon>
        <taxon>Polyneoptera</taxon>
        <taxon>Dictyoptera</taxon>
        <taxon>Blattodea</taxon>
        <taxon>Blattoidea</taxon>
        <taxon>Blattidae</taxon>
        <taxon>Blattinae</taxon>
        <taxon>Periplaneta</taxon>
    </lineage>
</organism>
<dbReference type="EMBL" id="JAJSOF020000043">
    <property type="protein sequence ID" value="KAJ4425385.1"/>
    <property type="molecule type" value="Genomic_DNA"/>
</dbReference>
<reference evidence="10 11" key="1">
    <citation type="journal article" date="2022" name="Allergy">
        <title>Genome assembly and annotation of Periplaneta americana reveal a comprehensive cockroach allergen profile.</title>
        <authorList>
            <person name="Wang L."/>
            <person name="Xiong Q."/>
            <person name="Saelim N."/>
            <person name="Wang L."/>
            <person name="Nong W."/>
            <person name="Wan A.T."/>
            <person name="Shi M."/>
            <person name="Liu X."/>
            <person name="Cao Q."/>
            <person name="Hui J.H.L."/>
            <person name="Sookrung N."/>
            <person name="Leung T.F."/>
            <person name="Tungtrongchitr A."/>
            <person name="Tsui S.K.W."/>
        </authorList>
    </citation>
    <scope>NUCLEOTIDE SEQUENCE [LARGE SCALE GENOMIC DNA]</scope>
    <source>
        <strain evidence="10">PWHHKU_190912</strain>
    </source>
</reference>
<dbReference type="InterPro" id="IPR036236">
    <property type="entry name" value="Znf_C2H2_sf"/>
</dbReference>
<dbReference type="Pfam" id="PF00096">
    <property type="entry name" value="zf-C2H2"/>
    <property type="match status" value="2"/>
</dbReference>
<evidence type="ECO:0000256" key="2">
    <source>
        <dbReference type="ARBA" id="ARBA00022723"/>
    </source>
</evidence>
<feature type="domain" description="C2H2-type" evidence="9">
    <location>
        <begin position="428"/>
        <end position="455"/>
    </location>
</feature>
<dbReference type="InterPro" id="IPR050331">
    <property type="entry name" value="Zinc_finger"/>
</dbReference>
<comment type="caution">
    <text evidence="10">The sequence shown here is derived from an EMBL/GenBank/DDBJ whole genome shotgun (WGS) entry which is preliminary data.</text>
</comment>
<evidence type="ECO:0000313" key="10">
    <source>
        <dbReference type="EMBL" id="KAJ4425385.1"/>
    </source>
</evidence>
<evidence type="ECO:0000256" key="5">
    <source>
        <dbReference type="ARBA" id="ARBA00022833"/>
    </source>
</evidence>
<keyword evidence="3" id="KW-0677">Repeat</keyword>